<feature type="domain" description="PCAF N-terminal" evidence="2">
    <location>
        <begin position="7"/>
        <end position="149"/>
    </location>
</feature>
<feature type="region of interest" description="Disordered" evidence="1">
    <location>
        <begin position="390"/>
        <end position="421"/>
    </location>
</feature>
<feature type="compositionally biased region" description="Basic and acidic residues" evidence="1">
    <location>
        <begin position="393"/>
        <end position="414"/>
    </location>
</feature>
<organism evidence="3 4">
    <name type="scientific">Strongylus vulgaris</name>
    <name type="common">Blood worm</name>
    <dbReference type="NCBI Taxonomy" id="40348"/>
    <lineage>
        <taxon>Eukaryota</taxon>
        <taxon>Metazoa</taxon>
        <taxon>Ecdysozoa</taxon>
        <taxon>Nematoda</taxon>
        <taxon>Chromadorea</taxon>
        <taxon>Rhabditida</taxon>
        <taxon>Rhabditina</taxon>
        <taxon>Rhabditomorpha</taxon>
        <taxon>Strongyloidea</taxon>
        <taxon>Strongylidae</taxon>
        <taxon>Strongylus</taxon>
    </lineage>
</organism>
<dbReference type="GO" id="GO:0006355">
    <property type="term" value="P:regulation of DNA-templated transcription"/>
    <property type="evidence" value="ECO:0007669"/>
    <property type="project" value="InterPro"/>
</dbReference>
<proteinExistence type="predicted"/>
<evidence type="ECO:0000256" key="1">
    <source>
        <dbReference type="SAM" id="MobiDB-lite"/>
    </source>
</evidence>
<dbReference type="InterPro" id="IPR009464">
    <property type="entry name" value="PCAF_N"/>
</dbReference>
<gene>
    <name evidence="3" type="ORF">SVUK_LOCUS16750</name>
</gene>
<name>A0A3P7LRL0_STRVU</name>
<dbReference type="Proteomes" id="UP000270094">
    <property type="component" value="Unassembled WGS sequence"/>
</dbReference>
<reference evidence="3 4" key="1">
    <citation type="submission" date="2018-11" db="EMBL/GenBank/DDBJ databases">
        <authorList>
            <consortium name="Pathogen Informatics"/>
        </authorList>
    </citation>
    <scope>NUCLEOTIDE SEQUENCE [LARGE SCALE GENOMIC DNA]</scope>
</reference>
<evidence type="ECO:0000259" key="2">
    <source>
        <dbReference type="Pfam" id="PF06466"/>
    </source>
</evidence>
<dbReference type="OrthoDB" id="1937912at2759"/>
<dbReference type="EMBL" id="UYYB01114346">
    <property type="protein sequence ID" value="VDM81752.1"/>
    <property type="molecule type" value="Genomic_DNA"/>
</dbReference>
<dbReference type="GO" id="GO:0004402">
    <property type="term" value="F:histone acetyltransferase activity"/>
    <property type="evidence" value="ECO:0007669"/>
    <property type="project" value="InterPro"/>
</dbReference>
<protein>
    <recommendedName>
        <fullName evidence="2">PCAF N-terminal domain-containing protein</fullName>
    </recommendedName>
</protein>
<feature type="domain" description="PCAF N-terminal" evidence="2">
    <location>
        <begin position="164"/>
        <end position="341"/>
    </location>
</feature>
<accession>A0A3P7LRL0</accession>
<dbReference type="Pfam" id="PF06466">
    <property type="entry name" value="PCAF_N"/>
    <property type="match status" value="2"/>
</dbReference>
<evidence type="ECO:0000313" key="3">
    <source>
        <dbReference type="EMBL" id="VDM81752.1"/>
    </source>
</evidence>
<keyword evidence="4" id="KW-1185">Reference proteome</keyword>
<dbReference type="AlphaFoldDB" id="A0A3P7LRL0"/>
<sequence length="421" mass="47926">MRVRDDDNLKVLALFAKCTECRCTGFRPILDDDQMEEDGGLFLVDFKLVRNVDADALCRGCSHSIDAHAAHSVRPTKADQEKLIQLANDTHDLHSLMSTTEDTDELHILYQIFQLFLSALKKWNTSIDVPFGSPKFESSSAYNIVTNFAAASESTDFIDYFSDAHAAHSVRPTKADQEKLIQLANDTHDLHSRMSTTEDTDELHILYQIFQLFLSALKKWNTSIDVPFGSPKFESSSAYNIVTNFASASESTEFIDTKEIQHNLHLSSKLLSLMNTWKIPSPTVYHEIVPKIDRVQYRLFYSRWMYYVILPQQFKSLKQYEAVEIFGQKGLQLYLKFALSQVERGEFQCGSKSTACDLLPFMASILSYLENPSKTIAKFTMLPNGVDPPKFTRHSEREVSCDSVSDSRDEDKMSRVRTKVG</sequence>
<dbReference type="GO" id="GO:0005634">
    <property type="term" value="C:nucleus"/>
    <property type="evidence" value="ECO:0007669"/>
    <property type="project" value="InterPro"/>
</dbReference>
<evidence type="ECO:0000313" key="4">
    <source>
        <dbReference type="Proteomes" id="UP000270094"/>
    </source>
</evidence>